<sequence>MTLSRKTRQEMHDNALVDTAVSMCFLAAGLVLNGEFGFGEKRMERFSKEFTQTIIDYRNRYGEVALEALEKHAKQKGIEVNWK</sequence>
<keyword evidence="1" id="KW-0472">Membrane</keyword>
<feature type="transmembrane region" description="Helical" evidence="1">
    <location>
        <begin position="20"/>
        <end position="38"/>
    </location>
</feature>
<organism evidence="2">
    <name type="scientific">Siphoviridae sp. ctc6d98</name>
    <dbReference type="NCBI Taxonomy" id="2825569"/>
    <lineage>
        <taxon>Viruses</taxon>
        <taxon>Duplodnaviria</taxon>
        <taxon>Heunggongvirae</taxon>
        <taxon>Uroviricota</taxon>
        <taxon>Caudoviricetes</taxon>
    </lineage>
</organism>
<reference evidence="2" key="1">
    <citation type="journal article" date="2021" name="Proc. Natl. Acad. Sci. U.S.A.">
        <title>A Catalog of Tens of Thousands of Viruses from Human Metagenomes Reveals Hidden Associations with Chronic Diseases.</title>
        <authorList>
            <person name="Tisza M.J."/>
            <person name="Buck C.B."/>
        </authorList>
    </citation>
    <scope>NUCLEOTIDE SEQUENCE</scope>
    <source>
        <strain evidence="2">Ctc6d98</strain>
    </source>
</reference>
<evidence type="ECO:0000256" key="1">
    <source>
        <dbReference type="SAM" id="Phobius"/>
    </source>
</evidence>
<proteinExistence type="predicted"/>
<protein>
    <submittedName>
        <fullName evidence="2">Uncharacterized protein</fullName>
    </submittedName>
</protein>
<evidence type="ECO:0000313" key="2">
    <source>
        <dbReference type="EMBL" id="DAE04356.1"/>
    </source>
</evidence>
<name>A0A8S5PDR1_9CAUD</name>
<keyword evidence="1" id="KW-1133">Transmembrane helix</keyword>
<accession>A0A8S5PDR1</accession>
<keyword evidence="1" id="KW-0812">Transmembrane</keyword>
<dbReference type="EMBL" id="BK015386">
    <property type="protein sequence ID" value="DAE04356.1"/>
    <property type="molecule type" value="Genomic_DNA"/>
</dbReference>